<evidence type="ECO:0000313" key="2">
    <source>
        <dbReference type="Proteomes" id="UP000296159"/>
    </source>
</evidence>
<accession>A0A2U1TU80</accession>
<sequence>MFKVQTTQINPRTGKVTHYTLQGGFETREYAERSAERINRDFSQDGVTAKAVEVKTQVNNLDAYYEDQRRVNALIGSTDAPVPVIPENISRNRLLRAQAGLRHLLLEVIPQITDEQQRREVHLWIDGIYAITCFEELDAGVRNASASTQ</sequence>
<gene>
    <name evidence="1" type="ORF">DDT56_16085</name>
</gene>
<proteinExistence type="predicted"/>
<protein>
    <submittedName>
        <fullName evidence="1">Uncharacterized protein</fullName>
    </submittedName>
</protein>
<dbReference type="Proteomes" id="UP000296159">
    <property type="component" value="Unassembled WGS sequence"/>
</dbReference>
<keyword evidence="2" id="KW-1185">Reference proteome</keyword>
<reference evidence="1 2" key="1">
    <citation type="submission" date="2018-04" db="EMBL/GenBank/DDBJ databases">
        <title>Brenneria corticis sp.nov.</title>
        <authorList>
            <person name="Li Y."/>
        </authorList>
    </citation>
    <scope>NUCLEOTIDE SEQUENCE [LARGE SCALE GENOMIC DNA]</scope>
    <source>
        <strain evidence="1 2">CFCC 11842</strain>
    </source>
</reference>
<dbReference type="AlphaFoldDB" id="A0A2U1TU80"/>
<evidence type="ECO:0000313" key="1">
    <source>
        <dbReference type="EMBL" id="PWC12950.1"/>
    </source>
</evidence>
<comment type="caution">
    <text evidence="1">The sequence shown here is derived from an EMBL/GenBank/DDBJ whole genome shotgun (WGS) entry which is preliminary data.</text>
</comment>
<name>A0A2U1TU80_9GAMM</name>
<organism evidence="1 2">
    <name type="scientific">Brenneria corticis</name>
    <dbReference type="NCBI Taxonomy" id="2173106"/>
    <lineage>
        <taxon>Bacteria</taxon>
        <taxon>Pseudomonadati</taxon>
        <taxon>Pseudomonadota</taxon>
        <taxon>Gammaproteobacteria</taxon>
        <taxon>Enterobacterales</taxon>
        <taxon>Pectobacteriaceae</taxon>
        <taxon>Brenneria</taxon>
    </lineage>
</organism>
<dbReference type="EMBL" id="QDKH01000020">
    <property type="protein sequence ID" value="PWC12950.1"/>
    <property type="molecule type" value="Genomic_DNA"/>
</dbReference>
<dbReference type="RefSeq" id="WP_136167447.1">
    <property type="nucleotide sequence ID" value="NZ_KZ819085.1"/>
</dbReference>